<organism evidence="2 3">
    <name type="scientific">Paenibacillus macerans</name>
    <name type="common">Bacillus macerans</name>
    <dbReference type="NCBI Taxonomy" id="44252"/>
    <lineage>
        <taxon>Bacteria</taxon>
        <taxon>Bacillati</taxon>
        <taxon>Bacillota</taxon>
        <taxon>Bacilli</taxon>
        <taxon>Bacillales</taxon>
        <taxon>Paenibacillaceae</taxon>
        <taxon>Paenibacillus</taxon>
    </lineage>
</organism>
<protein>
    <submittedName>
        <fullName evidence="2">Uncharacterized protein</fullName>
    </submittedName>
</protein>
<dbReference type="EMBL" id="JMQA01000053">
    <property type="protein sequence ID" value="KFM92963.1"/>
    <property type="molecule type" value="Genomic_DNA"/>
</dbReference>
<keyword evidence="1" id="KW-0732">Signal</keyword>
<feature type="chain" id="PRO_5039451102" evidence="1">
    <location>
        <begin position="24"/>
        <end position="332"/>
    </location>
</feature>
<accession>A0A090Y2J2</accession>
<dbReference type="OrthoDB" id="9762883at2"/>
<evidence type="ECO:0000313" key="3">
    <source>
        <dbReference type="Proteomes" id="UP000029278"/>
    </source>
</evidence>
<dbReference type="PATRIC" id="fig|44252.3.peg.6180"/>
<dbReference type="GeneID" id="77008571"/>
<evidence type="ECO:0000256" key="1">
    <source>
        <dbReference type="SAM" id="SignalP"/>
    </source>
</evidence>
<evidence type="ECO:0000313" key="2">
    <source>
        <dbReference type="EMBL" id="KFM92963.1"/>
    </source>
</evidence>
<gene>
    <name evidence="2" type="ORF">DJ90_2874</name>
</gene>
<keyword evidence="3" id="KW-1185">Reference proteome</keyword>
<reference evidence="2 3" key="1">
    <citation type="submission" date="2014-04" db="EMBL/GenBank/DDBJ databases">
        <authorList>
            <person name="Bishop-Lilly K.A."/>
            <person name="Broomall S.M."/>
            <person name="Chain P.S."/>
            <person name="Chertkov O."/>
            <person name="Coyne S.R."/>
            <person name="Daligault H.E."/>
            <person name="Davenport K.W."/>
            <person name="Erkkila T."/>
            <person name="Frey K.G."/>
            <person name="Gibbons H.S."/>
            <person name="Gu W."/>
            <person name="Jaissle J."/>
            <person name="Johnson S.L."/>
            <person name="Koroleva G.I."/>
            <person name="Ladner J.T."/>
            <person name="Lo C.-C."/>
            <person name="Minogue T.D."/>
            <person name="Munk C."/>
            <person name="Palacios G.F."/>
            <person name="Redden C.L."/>
            <person name="Rosenzweig C.N."/>
            <person name="Scholz M.B."/>
            <person name="Teshima H."/>
            <person name="Xu Y."/>
        </authorList>
    </citation>
    <scope>NUCLEOTIDE SEQUENCE [LARGE SCALE GENOMIC DNA]</scope>
    <source>
        <strain evidence="2 3">8244</strain>
    </source>
</reference>
<comment type="caution">
    <text evidence="2">The sequence shown here is derived from an EMBL/GenBank/DDBJ whole genome shotgun (WGS) entry which is preliminary data.</text>
</comment>
<dbReference type="HOGENOM" id="CLU_069600_0_0_9"/>
<dbReference type="RefSeq" id="WP_036624542.1">
    <property type="nucleotide sequence ID" value="NZ_JAKOBR010000111.1"/>
</dbReference>
<proteinExistence type="predicted"/>
<dbReference type="Proteomes" id="UP000029278">
    <property type="component" value="Unassembled WGS sequence"/>
</dbReference>
<dbReference type="STRING" id="44252.DJ90_2874"/>
<feature type="signal peptide" evidence="1">
    <location>
        <begin position="1"/>
        <end position="23"/>
    </location>
</feature>
<dbReference type="AlphaFoldDB" id="A0A090Y2J2"/>
<name>A0A090Y2J2_PAEMA</name>
<sequence length="332" mass="36659">MKKIFQILSVMLLASLMTGPISNVTVQAASAPPEGVQAIDPADVDPKAAEAAQAKLQEYTGNTYPFGTALKGDDGSYMFTLQKSKTDQIIVNSKGTVDVLYIDIRYKELRNEQLKKQLDQAWSEIFPETGEPLENVNLHYMGGKLSLRASNPKATIFMVDGKVDHALRQVQDKDIPANVLKTAEQTLASCGGLVKKTRTLEGVTLRAGQPPVYNFLYTTNKGNVWIHIEEGTLQRTEVNLQALSDKLFEVTSKAKGDAVDKKLQSFKTNTLLKTAIKDAKAIMDLDLSGYSVKRAENRIDTLIFSKKGAPTVTGMFNSKGSFYYFKVNKYDN</sequence>